<keyword evidence="9" id="KW-1185">Reference proteome</keyword>
<dbReference type="SMART" id="SM01349">
    <property type="entry name" value="TOG"/>
    <property type="match status" value="4"/>
</dbReference>
<reference evidence="8" key="1">
    <citation type="submission" date="2021-11" db="EMBL/GenBank/DDBJ databases">
        <authorList>
            <person name="Schell T."/>
        </authorList>
    </citation>
    <scope>NUCLEOTIDE SEQUENCE</scope>
    <source>
        <strain evidence="8">M5</strain>
    </source>
</reference>
<accession>A0A8J2RMY9</accession>
<dbReference type="SUPFAM" id="SSF48371">
    <property type="entry name" value="ARM repeat"/>
    <property type="match status" value="2"/>
</dbReference>
<dbReference type="PANTHER" id="PTHR21567">
    <property type="entry name" value="CLASP"/>
    <property type="match status" value="1"/>
</dbReference>
<dbReference type="GO" id="GO:0005815">
    <property type="term" value="C:microtubule organizing center"/>
    <property type="evidence" value="ECO:0007669"/>
    <property type="project" value="TreeGrafter"/>
</dbReference>
<evidence type="ECO:0000256" key="2">
    <source>
        <dbReference type="ARBA" id="ARBA00022490"/>
    </source>
</evidence>
<protein>
    <recommendedName>
        <fullName evidence="7">TOG domain-containing protein</fullName>
    </recommendedName>
</protein>
<keyword evidence="2" id="KW-0963">Cytoplasm</keyword>
<dbReference type="GO" id="GO:0045180">
    <property type="term" value="C:basal cortex"/>
    <property type="evidence" value="ECO:0007669"/>
    <property type="project" value="TreeGrafter"/>
</dbReference>
<dbReference type="GO" id="GO:0040001">
    <property type="term" value="P:establishment of mitotic spindle localization"/>
    <property type="evidence" value="ECO:0007669"/>
    <property type="project" value="TreeGrafter"/>
</dbReference>
<dbReference type="GO" id="GO:0005876">
    <property type="term" value="C:spindle microtubule"/>
    <property type="evidence" value="ECO:0007669"/>
    <property type="project" value="TreeGrafter"/>
</dbReference>
<feature type="compositionally biased region" description="Basic and acidic residues" evidence="6">
    <location>
        <begin position="835"/>
        <end position="846"/>
    </location>
</feature>
<evidence type="ECO:0000256" key="3">
    <source>
        <dbReference type="ARBA" id="ARBA00022737"/>
    </source>
</evidence>
<feature type="compositionally biased region" description="Polar residues" evidence="6">
    <location>
        <begin position="560"/>
        <end position="570"/>
    </location>
</feature>
<evidence type="ECO:0000256" key="4">
    <source>
        <dbReference type="ARBA" id="ARBA00023212"/>
    </source>
</evidence>
<feature type="compositionally biased region" description="Low complexity" evidence="6">
    <location>
        <begin position="688"/>
        <end position="710"/>
    </location>
</feature>
<dbReference type="OrthoDB" id="46159at2759"/>
<dbReference type="InterPro" id="IPR011989">
    <property type="entry name" value="ARM-like"/>
</dbReference>
<organism evidence="8 9">
    <name type="scientific">Daphnia galeata</name>
    <dbReference type="NCBI Taxonomy" id="27404"/>
    <lineage>
        <taxon>Eukaryota</taxon>
        <taxon>Metazoa</taxon>
        <taxon>Ecdysozoa</taxon>
        <taxon>Arthropoda</taxon>
        <taxon>Crustacea</taxon>
        <taxon>Branchiopoda</taxon>
        <taxon>Diplostraca</taxon>
        <taxon>Cladocera</taxon>
        <taxon>Anomopoda</taxon>
        <taxon>Daphniidae</taxon>
        <taxon>Daphnia</taxon>
    </lineage>
</organism>
<dbReference type="GO" id="GO:0031110">
    <property type="term" value="P:regulation of microtubule polymerization or depolymerization"/>
    <property type="evidence" value="ECO:0007669"/>
    <property type="project" value="UniProtKB-ARBA"/>
</dbReference>
<dbReference type="EMBL" id="CAKKLH010000190">
    <property type="protein sequence ID" value="CAH0105612.1"/>
    <property type="molecule type" value="Genomic_DNA"/>
</dbReference>
<feature type="compositionally biased region" description="Polar residues" evidence="6">
    <location>
        <begin position="750"/>
        <end position="788"/>
    </location>
</feature>
<dbReference type="PROSITE" id="PS50077">
    <property type="entry name" value="HEAT_REPEAT"/>
    <property type="match status" value="1"/>
</dbReference>
<name>A0A8J2RMY9_9CRUS</name>
<dbReference type="Pfam" id="PF12348">
    <property type="entry name" value="CLASP_N"/>
    <property type="match status" value="2"/>
</dbReference>
<dbReference type="InterPro" id="IPR034085">
    <property type="entry name" value="TOG"/>
</dbReference>
<evidence type="ECO:0000259" key="7">
    <source>
        <dbReference type="SMART" id="SM01349"/>
    </source>
</evidence>
<evidence type="ECO:0000313" key="9">
    <source>
        <dbReference type="Proteomes" id="UP000789390"/>
    </source>
</evidence>
<feature type="region of interest" description="Disordered" evidence="6">
    <location>
        <begin position="655"/>
        <end position="846"/>
    </location>
</feature>
<evidence type="ECO:0000256" key="5">
    <source>
        <dbReference type="PROSITE-ProRule" id="PRU00103"/>
    </source>
</evidence>
<feature type="domain" description="TOG" evidence="7">
    <location>
        <begin position="5"/>
        <end position="227"/>
    </location>
</feature>
<feature type="region of interest" description="Disordered" evidence="6">
    <location>
        <begin position="1116"/>
        <end position="1138"/>
    </location>
</feature>
<dbReference type="InterPro" id="IPR016024">
    <property type="entry name" value="ARM-type_fold"/>
</dbReference>
<dbReference type="GO" id="GO:0072686">
    <property type="term" value="C:mitotic spindle"/>
    <property type="evidence" value="ECO:0007669"/>
    <property type="project" value="TreeGrafter"/>
</dbReference>
<feature type="compositionally biased region" description="Low complexity" evidence="6">
    <location>
        <begin position="545"/>
        <end position="559"/>
    </location>
</feature>
<feature type="domain" description="TOG" evidence="7">
    <location>
        <begin position="309"/>
        <end position="550"/>
    </location>
</feature>
<dbReference type="InterPro" id="IPR021133">
    <property type="entry name" value="HEAT_type_2"/>
</dbReference>
<evidence type="ECO:0000313" key="8">
    <source>
        <dbReference type="EMBL" id="CAH0105612.1"/>
    </source>
</evidence>
<comment type="subcellular location">
    <subcellularLocation>
        <location evidence="1">Cytoplasm</location>
        <location evidence="1">Cytoskeleton</location>
    </subcellularLocation>
</comment>
<dbReference type="InterPro" id="IPR024395">
    <property type="entry name" value="CLASP_N_dom"/>
</dbReference>
<keyword evidence="4" id="KW-0206">Cytoskeleton</keyword>
<dbReference type="GO" id="GO:0000776">
    <property type="term" value="C:kinetochore"/>
    <property type="evidence" value="ECO:0007669"/>
    <property type="project" value="TreeGrafter"/>
</dbReference>
<feature type="domain" description="TOG" evidence="7">
    <location>
        <begin position="851"/>
        <end position="1111"/>
    </location>
</feature>
<sequence length="1479" mass="164395">MSNLDLFLPLLGTTDVRKKILIGDEIIAYLSSPDNPPKCEDIGLFIDGLVSWINNSNFKVCQNGLEILSLLVNRLKEDFRPYIQTILHAVIDRLGDSKDSVREKAEDFILKLMEWSIQPQILWERLLSAFIHRNNKVREEIHKILIVTLNSYGSSSLSLNKLVPSIVKCLSDPTPAVRDNAFQTLVEIYRHVGEKVRADLEKRGNVPPAKLHVLFARFDEVRNAGDLLPTAVLSLDLMIGILGIMAKTTEDEPDRSLLMMGSKRATSAPAVRKLMVPTSISKTVTSSITNTASMTGGGMDEETFIRAFEDVPKIQIYSSKEMEEHLINMRSIIQDPNNDWAKRAETLKKIRSLLIAGAANYDELWQHIRLLETAFQTSVKDLRSQVVREACVSIAFMSQQLQNRLDHFAEALLNPLIILIPNSAKIMATAGTVCIRFIIAHTHSARLIPILTNHMTSKSKDIRRAMCEFLDQLLHTWPTHILEKHVALIQSAVSNGIKDADPDARAFSRKAYGGFASHFPAQAEALLHSLDLSYQKLLYGEASLSNSSSSHSIQSAGVSRPSSNTNSGPTSLPVHPRLKVGSSENLNRLPGIPPRKIAMPCYGPRPGGVINGAAVSSGKWLKPCQYVADCSSGVRSNSAIDLQAANRAVRNIRGGYVAPLPPTKKDANSSDPRVVTSPDHRSSRTRSRTSGSSQSQPGSRSGSPSSRYSYKTYDPPGTPIRHVDSSTLGRPRRLSSSGTVANATPPRGPRSSNTSREPSPNRSANHSVLSKSARVRSQSGCSEKSTPSRPVLAQKILQQSREAESALSDALTRPRVGGYDEHSDESETSSVCSERSMDSANRRSDRHFRENWLESPHKDIYDIITACSSTHWSERKEGLMGLQAFLRSGNLIPTQELRKLIEILGKMFTDAHTKVFSLFLDALTVLIEIHKDDMHENLYFLISRLLNKLGADLLGSVQAKTLKTLDLVRFCFPYSLQMALLLRFMMDNTQTPNSRVKVALLNYLTALVREMQPSDLTAVTSQMGTPGLMMGMAGVGASVSPQLVEASVAKVVAWTSDVRSAEVRKASQDALYALFSLHPAEVTRILNTLPKVCQDSASQIIQSQLNRTMDNVSLNRASDSPTSVVAGSSPLKSPVTPQSQFQMPILSSQQPSTPTYFSKICSSRSLENDENEHYNPEEVYKSIRKTTAEIQNYSFEKSSLERDSTSQDSGISQLSHLSFEKNKAEIKSFPLEEKRQKTIPNSIGTDVFMSPMEQADRATMQRILALFGKEDSESRKDAMRMLTHLMHQGAGNLIEDNFRPVFKHLVSCREDPDSFVRRQVFNLWATMLSTPRLLEEMENYADLILVNIFRAQRDQEREVVRSAESCAKTLAAVLSLNKLIRILKHAIGDNYPENYTAIKTLTRLVEQRPQEDTVTILPDMMPALLRATDHAESIVRKAAVFCIVEIYKRAPDELKPYLESLNSSKMKLINVYIQRAGPT</sequence>
<feature type="region of interest" description="Disordered" evidence="6">
    <location>
        <begin position="545"/>
        <end position="594"/>
    </location>
</feature>
<evidence type="ECO:0000256" key="6">
    <source>
        <dbReference type="SAM" id="MobiDB-lite"/>
    </source>
</evidence>
<evidence type="ECO:0000256" key="1">
    <source>
        <dbReference type="ARBA" id="ARBA00004245"/>
    </source>
</evidence>
<gene>
    <name evidence="8" type="ORF">DGAL_LOCUS8669</name>
</gene>
<dbReference type="PANTHER" id="PTHR21567:SF9">
    <property type="entry name" value="CLIP-ASSOCIATING PROTEIN"/>
    <property type="match status" value="1"/>
</dbReference>
<feature type="repeat" description="HEAT" evidence="5">
    <location>
        <begin position="162"/>
        <end position="200"/>
    </location>
</feature>
<comment type="caution">
    <text evidence="8">The sequence shown here is derived from an EMBL/GenBank/DDBJ whole genome shotgun (WGS) entry which is preliminary data.</text>
</comment>
<proteinExistence type="predicted"/>
<dbReference type="GO" id="GO:1902903">
    <property type="term" value="P:regulation of supramolecular fiber organization"/>
    <property type="evidence" value="ECO:0007669"/>
    <property type="project" value="UniProtKB-ARBA"/>
</dbReference>
<keyword evidence="3" id="KW-0677">Repeat</keyword>
<dbReference type="GO" id="GO:0008017">
    <property type="term" value="F:microtubule binding"/>
    <property type="evidence" value="ECO:0007669"/>
    <property type="project" value="TreeGrafter"/>
</dbReference>
<dbReference type="GO" id="GO:0005881">
    <property type="term" value="C:cytoplasmic microtubule"/>
    <property type="evidence" value="ECO:0007669"/>
    <property type="project" value="TreeGrafter"/>
</dbReference>
<dbReference type="Proteomes" id="UP000789390">
    <property type="component" value="Unassembled WGS sequence"/>
</dbReference>
<feature type="domain" description="TOG" evidence="7">
    <location>
        <begin position="1248"/>
        <end position="1479"/>
    </location>
</feature>
<dbReference type="GO" id="GO:0090307">
    <property type="term" value="P:mitotic spindle assembly"/>
    <property type="evidence" value="ECO:0007669"/>
    <property type="project" value="TreeGrafter"/>
</dbReference>
<dbReference type="Gene3D" id="1.25.10.10">
    <property type="entry name" value="Leucine-rich Repeat Variant"/>
    <property type="match status" value="4"/>
</dbReference>
<feature type="compositionally biased region" description="Polar residues" evidence="6">
    <location>
        <begin position="1116"/>
        <end position="1126"/>
    </location>
</feature>